<evidence type="ECO:0000256" key="1">
    <source>
        <dbReference type="SAM" id="Phobius"/>
    </source>
</evidence>
<dbReference type="Proteomes" id="UP000824035">
    <property type="component" value="Unassembled WGS sequence"/>
</dbReference>
<feature type="transmembrane region" description="Helical" evidence="1">
    <location>
        <begin position="399"/>
        <end position="419"/>
    </location>
</feature>
<accession>A0A9D2E3J3</accession>
<comment type="caution">
    <text evidence="2">The sequence shown here is derived from an EMBL/GenBank/DDBJ whole genome shotgun (WGS) entry which is preliminary data.</text>
</comment>
<feature type="transmembrane region" description="Helical" evidence="1">
    <location>
        <begin position="425"/>
        <end position="445"/>
    </location>
</feature>
<feature type="transmembrane region" description="Helical" evidence="1">
    <location>
        <begin position="340"/>
        <end position="361"/>
    </location>
</feature>
<keyword evidence="1" id="KW-1133">Transmembrane helix</keyword>
<feature type="transmembrane region" description="Helical" evidence="1">
    <location>
        <begin position="166"/>
        <end position="185"/>
    </location>
</feature>
<gene>
    <name evidence="2" type="primary">pelG</name>
    <name evidence="2" type="ORF">H9813_02730</name>
</gene>
<protein>
    <submittedName>
        <fullName evidence="2">Exopolysaccharide Pel transporter PelG</fullName>
    </submittedName>
</protein>
<organism evidence="2 3">
    <name type="scientific">Candidatus Allofournierella merdipullorum</name>
    <dbReference type="NCBI Taxonomy" id="2838595"/>
    <lineage>
        <taxon>Bacteria</taxon>
        <taxon>Bacillati</taxon>
        <taxon>Bacillota</taxon>
        <taxon>Clostridia</taxon>
        <taxon>Eubacteriales</taxon>
        <taxon>Oscillospiraceae</taxon>
        <taxon>Allofournierella</taxon>
    </lineage>
</organism>
<keyword evidence="1" id="KW-0812">Transmembrane</keyword>
<feature type="transmembrane region" description="Helical" evidence="1">
    <location>
        <begin position="367"/>
        <end position="392"/>
    </location>
</feature>
<evidence type="ECO:0000313" key="3">
    <source>
        <dbReference type="Proteomes" id="UP000824035"/>
    </source>
</evidence>
<reference evidence="2" key="1">
    <citation type="journal article" date="2021" name="PeerJ">
        <title>Extensive microbial diversity within the chicken gut microbiome revealed by metagenomics and culture.</title>
        <authorList>
            <person name="Gilroy R."/>
            <person name="Ravi A."/>
            <person name="Getino M."/>
            <person name="Pursley I."/>
            <person name="Horton D.L."/>
            <person name="Alikhan N.F."/>
            <person name="Baker D."/>
            <person name="Gharbi K."/>
            <person name="Hall N."/>
            <person name="Watson M."/>
            <person name="Adriaenssens E.M."/>
            <person name="Foster-Nyarko E."/>
            <person name="Jarju S."/>
            <person name="Secka A."/>
            <person name="Antonio M."/>
            <person name="Oren A."/>
            <person name="Chaudhuri R.R."/>
            <person name="La Ragione R."/>
            <person name="Hildebrand F."/>
            <person name="Pallen M.J."/>
        </authorList>
    </citation>
    <scope>NUCLEOTIDE SEQUENCE</scope>
    <source>
        <strain evidence="2">ChiGjej4B4-18154</strain>
    </source>
</reference>
<feature type="transmembrane region" description="Helical" evidence="1">
    <location>
        <begin position="231"/>
        <end position="253"/>
    </location>
</feature>
<feature type="transmembrane region" description="Helical" evidence="1">
    <location>
        <begin position="21"/>
        <end position="54"/>
    </location>
</feature>
<reference evidence="2" key="2">
    <citation type="submission" date="2021-04" db="EMBL/GenBank/DDBJ databases">
        <authorList>
            <person name="Gilroy R."/>
        </authorList>
    </citation>
    <scope>NUCLEOTIDE SEQUENCE</scope>
    <source>
        <strain evidence="2">ChiGjej4B4-18154</strain>
    </source>
</reference>
<evidence type="ECO:0000313" key="2">
    <source>
        <dbReference type="EMBL" id="HIZ30135.1"/>
    </source>
</evidence>
<keyword evidence="1" id="KW-0472">Membrane</keyword>
<dbReference type="AlphaFoldDB" id="A0A9D2E3J3"/>
<sequence>MAGIGFELKKLFKRTGVLASLRAFGYATVITTGPMLLGIVLLLGLMLICVLGRVSTSDRELLVCMITYVLLASVTVTSFLSMVVTRFTADMLFEERNDCVLPSFWGSSLLMLAAGGVLWGVFLVFSGATFVQGVLLFVLFQELVLVWNAMSYLTAIKDYRNMFRSFFVAIGLALALGFVLVWLGGPPIESLLLAVSVGYGVKAAWDVVLLYRHFPRSNAPAFAFLEWMDKFPALAWIGFFTNIGLFSHLVIMWASEVGVRVKGLFFGAPYHDIPALIAFLTILITTVNFVVSVEVNFYPKYRNYNSLYSDKGTGRDILQAEKEMLAVLKSELFYTSLKQLLFSALAISLGGYLLDLVPLGFNEVMKGYFRTLCVGYGLYAIGNMLMLILLYFIDYKGALRAAAAFAAGSVGFSVISLFFPSVYYGFGFLLAALLFLVLALIRLNYYIKRLPYYILCVQPLVEETAHGPGKRAGGWLEQHFGEERNE</sequence>
<dbReference type="RefSeq" id="WP_394968792.1">
    <property type="nucleotide sequence ID" value="NZ_CALXHM010000028.1"/>
</dbReference>
<dbReference type="Pfam" id="PF16933">
    <property type="entry name" value="PelG"/>
    <property type="match status" value="1"/>
</dbReference>
<proteinExistence type="predicted"/>
<feature type="transmembrane region" description="Helical" evidence="1">
    <location>
        <begin position="60"/>
        <end position="84"/>
    </location>
</feature>
<name>A0A9D2E3J3_9FIRM</name>
<dbReference type="InterPro" id="IPR031617">
    <property type="entry name" value="PelG"/>
</dbReference>
<feature type="transmembrane region" description="Helical" evidence="1">
    <location>
        <begin position="191"/>
        <end position="211"/>
    </location>
</feature>
<dbReference type="EMBL" id="DXBV01000025">
    <property type="protein sequence ID" value="HIZ30135.1"/>
    <property type="molecule type" value="Genomic_DNA"/>
</dbReference>
<feature type="transmembrane region" description="Helical" evidence="1">
    <location>
        <begin position="273"/>
        <end position="293"/>
    </location>
</feature>